<protein>
    <submittedName>
        <fullName evidence="1">Uncharacterized protein</fullName>
    </submittedName>
</protein>
<name>A0A4Y8CRF7_9HELO</name>
<reference evidence="1 2" key="1">
    <citation type="submission" date="2017-11" db="EMBL/GenBank/DDBJ databases">
        <title>Comparative genomics of Botrytis spp.</title>
        <authorList>
            <person name="Valero-Jimenez C.A."/>
            <person name="Tapia P."/>
            <person name="Veloso J."/>
            <person name="Silva-Moreno E."/>
            <person name="Staats M."/>
            <person name="Valdes J.H."/>
            <person name="Van Kan J.A.L."/>
        </authorList>
    </citation>
    <scope>NUCLEOTIDE SEQUENCE [LARGE SCALE GENOMIC DNA]</scope>
    <source>
        <strain evidence="1 2">MUCL2830</strain>
    </source>
</reference>
<dbReference type="OrthoDB" id="1470350at2759"/>
<comment type="caution">
    <text evidence="1">The sequence shown here is derived from an EMBL/GenBank/DDBJ whole genome shotgun (WGS) entry which is preliminary data.</text>
</comment>
<organism evidence="1 2">
    <name type="scientific">Botryotinia calthae</name>
    <dbReference type="NCBI Taxonomy" id="38488"/>
    <lineage>
        <taxon>Eukaryota</taxon>
        <taxon>Fungi</taxon>
        <taxon>Dikarya</taxon>
        <taxon>Ascomycota</taxon>
        <taxon>Pezizomycotina</taxon>
        <taxon>Leotiomycetes</taxon>
        <taxon>Helotiales</taxon>
        <taxon>Sclerotiniaceae</taxon>
        <taxon>Botryotinia</taxon>
    </lineage>
</organism>
<dbReference type="EMBL" id="PHWZ01000379">
    <property type="protein sequence ID" value="TEY42790.1"/>
    <property type="molecule type" value="Genomic_DNA"/>
</dbReference>
<keyword evidence="2" id="KW-1185">Reference proteome</keyword>
<proteinExistence type="predicted"/>
<gene>
    <name evidence="1" type="ORF">BOTCAL_0380g00110</name>
</gene>
<dbReference type="Proteomes" id="UP000297299">
    <property type="component" value="Unassembled WGS sequence"/>
</dbReference>
<dbReference type="AlphaFoldDB" id="A0A4Y8CRF7"/>
<evidence type="ECO:0000313" key="1">
    <source>
        <dbReference type="EMBL" id="TEY42790.1"/>
    </source>
</evidence>
<sequence length="107" mass="12416">MIWLILEPSLWRLLNRLPIDFGNFGHYSRRGWHFHDKATSHLKYGPVYALVTPCDVYVYCAGPDAIHEYLLDVETFFVQLRCIHCLRFTGHVYLEQVGPSGQGTGKY</sequence>
<evidence type="ECO:0000313" key="2">
    <source>
        <dbReference type="Proteomes" id="UP000297299"/>
    </source>
</evidence>
<accession>A0A4Y8CRF7</accession>